<dbReference type="GO" id="GO:0043165">
    <property type="term" value="P:Gram-negative-bacterium-type cell outer membrane assembly"/>
    <property type="evidence" value="ECO:0007669"/>
    <property type="project" value="UniProtKB-UniRule"/>
</dbReference>
<dbReference type="NCBIfam" id="TIGR03300">
    <property type="entry name" value="assembly_YfgL"/>
    <property type="match status" value="1"/>
</dbReference>
<comment type="subcellular location">
    <subcellularLocation>
        <location evidence="4">Cell outer membrane</location>
        <topology evidence="4">Lipid-anchor</topology>
    </subcellularLocation>
</comment>
<keyword evidence="4" id="KW-0564">Palmitate</keyword>
<dbReference type="Pfam" id="PF13360">
    <property type="entry name" value="PQQ_2"/>
    <property type="match status" value="1"/>
</dbReference>
<dbReference type="KEGG" id="ntt:TAO_0724"/>
<evidence type="ECO:0000256" key="3">
    <source>
        <dbReference type="ARBA" id="ARBA00023237"/>
    </source>
</evidence>
<dbReference type="PANTHER" id="PTHR34512:SF30">
    <property type="entry name" value="OUTER MEMBRANE PROTEIN ASSEMBLY FACTOR BAMB"/>
    <property type="match status" value="1"/>
</dbReference>
<dbReference type="Proteomes" id="UP000243679">
    <property type="component" value="Chromosome"/>
</dbReference>
<dbReference type="GO" id="GO:0051205">
    <property type="term" value="P:protein insertion into membrane"/>
    <property type="evidence" value="ECO:0007669"/>
    <property type="project" value="UniProtKB-UniRule"/>
</dbReference>
<dbReference type="OrthoDB" id="5173551at2"/>
<keyword evidence="3 4" id="KW-0998">Cell outer membrane</keyword>
<keyword evidence="2 4" id="KW-0472">Membrane</keyword>
<feature type="domain" description="Pyrrolo-quinoline quinone repeat" evidence="5">
    <location>
        <begin position="93"/>
        <end position="322"/>
    </location>
</feature>
<protein>
    <recommendedName>
        <fullName evidence="4">Outer membrane protein assembly factor BamB</fullName>
    </recommendedName>
</protein>
<dbReference type="InterPro" id="IPR002372">
    <property type="entry name" value="PQQ_rpt_dom"/>
</dbReference>
<dbReference type="InterPro" id="IPR011047">
    <property type="entry name" value="Quinoprotein_ADH-like_sf"/>
</dbReference>
<evidence type="ECO:0000256" key="4">
    <source>
        <dbReference type="HAMAP-Rule" id="MF_00923"/>
    </source>
</evidence>
<evidence type="ECO:0000256" key="2">
    <source>
        <dbReference type="ARBA" id="ARBA00023136"/>
    </source>
</evidence>
<dbReference type="AlphaFoldDB" id="A0A1Q2SLT2"/>
<keyword evidence="7" id="KW-1185">Reference proteome</keyword>
<dbReference type="InterPro" id="IPR015943">
    <property type="entry name" value="WD40/YVTN_repeat-like_dom_sf"/>
</dbReference>
<dbReference type="SUPFAM" id="SSF50998">
    <property type="entry name" value="Quinoprotein alcohol dehydrogenase-like"/>
    <property type="match status" value="1"/>
</dbReference>
<dbReference type="SMART" id="SM00564">
    <property type="entry name" value="PQQ"/>
    <property type="match status" value="7"/>
</dbReference>
<dbReference type="HAMAP" id="MF_00923">
    <property type="entry name" value="OM_assembly_BamB"/>
    <property type="match status" value="1"/>
</dbReference>
<keyword evidence="4 6" id="KW-0449">Lipoprotein</keyword>
<proteinExistence type="inferred from homology"/>
<comment type="subunit">
    <text evidence="4">Part of the Bam complex.</text>
</comment>
<keyword evidence="1 4" id="KW-0732">Signal</keyword>
<evidence type="ECO:0000313" key="7">
    <source>
        <dbReference type="Proteomes" id="UP000243679"/>
    </source>
</evidence>
<evidence type="ECO:0000256" key="1">
    <source>
        <dbReference type="ARBA" id="ARBA00022729"/>
    </source>
</evidence>
<name>A0A1Q2SLT2_9GAMM</name>
<dbReference type="InterPro" id="IPR017687">
    <property type="entry name" value="BamB"/>
</dbReference>
<dbReference type="CDD" id="cd10276">
    <property type="entry name" value="BamB_YfgL"/>
    <property type="match status" value="1"/>
</dbReference>
<dbReference type="PANTHER" id="PTHR34512">
    <property type="entry name" value="CELL SURFACE PROTEIN"/>
    <property type="match status" value="1"/>
</dbReference>
<sequence>MWKYPQVSGTWIRQLFFTLPLFLGLGGIGCDMLREYLPESDTSEPPMELVKFSPEIAVEVLWSAKVGKGGKDHYLQLSPFVIDDRIIIADYSGQVSAFNASTGEQFWKLKLDLAITSAGGGDGLIILGTENGLVEALNGEEGSKVWQTDLSSEILSTPSVDDGVVVIRSVDGLVYGLDASNGSRLWVYQYSIPTLTLRGTADPTIADDKVIVGLPGGKLVALSLKDGQLLWERTIVAPRGRTELDRLVDIDSKPIVDGGYIYTVTYNGRIAAVWLADGDIFWTREMSSYAGLNVEGNTIYVTDTEDYVWALESRTGASLWRQSKLLRRRLTAPIPYQNYIVVGDLAGYLHWLAKDDGRFVARLQIGKAGIINTPLVVNDVLYANSEEGVLKAIKIASGSKVDS</sequence>
<dbReference type="Gene3D" id="2.130.10.10">
    <property type="entry name" value="YVTN repeat-like/Quinoprotein amine dehydrogenase"/>
    <property type="match status" value="1"/>
</dbReference>
<dbReference type="EMBL" id="AP014836">
    <property type="protein sequence ID" value="BAW80094.1"/>
    <property type="molecule type" value="Genomic_DNA"/>
</dbReference>
<evidence type="ECO:0000313" key="6">
    <source>
        <dbReference type="EMBL" id="BAW80094.1"/>
    </source>
</evidence>
<evidence type="ECO:0000259" key="5">
    <source>
        <dbReference type="Pfam" id="PF13360"/>
    </source>
</evidence>
<dbReference type="RefSeq" id="WP_096526677.1">
    <property type="nucleotide sequence ID" value="NZ_AP014836.1"/>
</dbReference>
<dbReference type="PROSITE" id="PS51257">
    <property type="entry name" value="PROKAR_LIPOPROTEIN"/>
    <property type="match status" value="1"/>
</dbReference>
<organism evidence="6 7">
    <name type="scientific">Candidatus Nitrosoglobus terrae</name>
    <dbReference type="NCBI Taxonomy" id="1630141"/>
    <lineage>
        <taxon>Bacteria</taxon>
        <taxon>Pseudomonadati</taxon>
        <taxon>Pseudomonadota</taxon>
        <taxon>Gammaproteobacteria</taxon>
        <taxon>Chromatiales</taxon>
        <taxon>Chromatiaceae</taxon>
        <taxon>Candidatus Nitrosoglobus</taxon>
    </lineage>
</organism>
<reference evidence="6 7" key="1">
    <citation type="journal article" date="2017" name="ISME J.">
        <title>An acid-tolerant ammonia-oxidizing ?-proteobacterium from soil.</title>
        <authorList>
            <person name="Hayatsu M."/>
            <person name="Tago K."/>
            <person name="Uchiyama I."/>
            <person name="Toyoda A."/>
            <person name="Wang Y."/>
            <person name="Shimomura Y."/>
            <person name="Okubo T."/>
            <person name="Kurisu F."/>
            <person name="Hirono Y."/>
            <person name="Nonaka K."/>
            <person name="Akiyama H."/>
            <person name="Itoh T."/>
            <person name="Takami H."/>
        </authorList>
    </citation>
    <scope>NUCLEOTIDE SEQUENCE [LARGE SCALE GENOMIC DNA]</scope>
    <source>
        <strain evidence="6 7">TAO100</strain>
    </source>
</reference>
<accession>A0A1Q2SLT2</accession>
<dbReference type="GO" id="GO:0009279">
    <property type="term" value="C:cell outer membrane"/>
    <property type="evidence" value="ECO:0007669"/>
    <property type="project" value="UniProtKB-SubCell"/>
</dbReference>
<comment type="function">
    <text evidence="4">Part of the outer membrane protein assembly complex, which is involved in assembly and insertion of beta-barrel proteins into the outer membrane.</text>
</comment>
<comment type="similarity">
    <text evidence="4">Belongs to the BamB family.</text>
</comment>
<dbReference type="InterPro" id="IPR018391">
    <property type="entry name" value="PQQ_b-propeller_rpt"/>
</dbReference>
<gene>
    <name evidence="4" type="primary">bamB</name>
    <name evidence="6" type="ORF">TAO_0724</name>
</gene>